<dbReference type="CDD" id="cd04762">
    <property type="entry name" value="HTH_MerR-trunc"/>
    <property type="match status" value="1"/>
</dbReference>
<dbReference type="AlphaFoldDB" id="A0AAE4REK7"/>
<dbReference type="RefSeq" id="WP_317731655.1">
    <property type="nucleotide sequence ID" value="NZ_JAWLLD010000021.1"/>
</dbReference>
<gene>
    <name evidence="2" type="ORF">R4F53_18435</name>
</gene>
<dbReference type="InterPro" id="IPR000551">
    <property type="entry name" value="MerR-type_HTH_dom"/>
</dbReference>
<dbReference type="Gene3D" id="1.10.1660.10">
    <property type="match status" value="1"/>
</dbReference>
<dbReference type="InterPro" id="IPR009061">
    <property type="entry name" value="DNA-bd_dom_put_sf"/>
</dbReference>
<proteinExistence type="predicted"/>
<name>A0AAE4REK7_MYCIT</name>
<dbReference type="GO" id="GO:0006355">
    <property type="term" value="P:regulation of DNA-templated transcription"/>
    <property type="evidence" value="ECO:0007669"/>
    <property type="project" value="InterPro"/>
</dbReference>
<protein>
    <submittedName>
        <fullName evidence="2">Helix-turn-helix domain-containing protein</fullName>
    </submittedName>
</protein>
<feature type="domain" description="HTH merR-type" evidence="1">
    <location>
        <begin position="1"/>
        <end position="47"/>
    </location>
</feature>
<organism evidence="2 3">
    <name type="scientific">Mycobacterium intracellulare</name>
    <dbReference type="NCBI Taxonomy" id="1767"/>
    <lineage>
        <taxon>Bacteria</taxon>
        <taxon>Bacillati</taxon>
        <taxon>Actinomycetota</taxon>
        <taxon>Actinomycetes</taxon>
        <taxon>Mycobacteriales</taxon>
        <taxon>Mycobacteriaceae</taxon>
        <taxon>Mycobacterium</taxon>
        <taxon>Mycobacterium avium complex (MAC)</taxon>
    </lineage>
</organism>
<dbReference type="Pfam" id="PF00376">
    <property type="entry name" value="MerR"/>
    <property type="match status" value="1"/>
</dbReference>
<dbReference type="EMBL" id="JAWLLD010000021">
    <property type="protein sequence ID" value="MDV7014270.1"/>
    <property type="molecule type" value="Genomic_DNA"/>
</dbReference>
<evidence type="ECO:0000313" key="2">
    <source>
        <dbReference type="EMBL" id="MDV7014270.1"/>
    </source>
</evidence>
<evidence type="ECO:0000259" key="1">
    <source>
        <dbReference type="PROSITE" id="PS50937"/>
    </source>
</evidence>
<dbReference type="InterPro" id="IPR010093">
    <property type="entry name" value="SinI_DNA-bd"/>
</dbReference>
<comment type="caution">
    <text evidence="2">The sequence shown here is derived from an EMBL/GenBank/DDBJ whole genome shotgun (WGS) entry which is preliminary data.</text>
</comment>
<dbReference type="Proteomes" id="UP001187143">
    <property type="component" value="Unassembled WGS sequence"/>
</dbReference>
<sequence length="55" mass="6183">MQPSEAAALVGVHRDTLKRWEAKGRITSLRTPDGHRRFRRRDVEALLTTPAEASA</sequence>
<accession>A0AAE4REK7</accession>
<dbReference type="SUPFAM" id="SSF46955">
    <property type="entry name" value="Putative DNA-binding domain"/>
    <property type="match status" value="1"/>
</dbReference>
<dbReference type="PROSITE" id="PS50937">
    <property type="entry name" value="HTH_MERR_2"/>
    <property type="match status" value="1"/>
</dbReference>
<evidence type="ECO:0000313" key="3">
    <source>
        <dbReference type="Proteomes" id="UP001187143"/>
    </source>
</evidence>
<dbReference type="NCBIfam" id="TIGR01764">
    <property type="entry name" value="excise"/>
    <property type="match status" value="1"/>
</dbReference>
<reference evidence="2" key="1">
    <citation type="submission" date="2023-10" db="EMBL/GenBank/DDBJ databases">
        <title>Characterization and genome sequence of Mycobacterium intracellulare ABSURDO, a novel pathogenic isolate with three colony morphotypes that vary in growth and acid-fastness.</title>
        <authorList>
            <person name="Jude B.A."/>
            <person name="Robinson R.T."/>
        </authorList>
    </citation>
    <scope>NUCLEOTIDE SEQUENCE</scope>
    <source>
        <strain evidence="2">ABSURDO Component B</strain>
    </source>
</reference>
<dbReference type="GO" id="GO:0003677">
    <property type="term" value="F:DNA binding"/>
    <property type="evidence" value="ECO:0007669"/>
    <property type="project" value="InterPro"/>
</dbReference>